<dbReference type="InterPro" id="IPR047146">
    <property type="entry name" value="Cyt_P450_E_CYP52_fungi"/>
</dbReference>
<dbReference type="EMBL" id="JAPZBU010000008">
    <property type="protein sequence ID" value="KAJ5391997.1"/>
    <property type="molecule type" value="Genomic_DNA"/>
</dbReference>
<accession>A0A9W9VZ73</accession>
<evidence type="ECO:0000256" key="3">
    <source>
        <dbReference type="ARBA" id="ARBA00022723"/>
    </source>
</evidence>
<keyword evidence="5" id="KW-0408">Iron</keyword>
<comment type="cofactor">
    <cofactor evidence="1">
        <name>heme</name>
        <dbReference type="ChEBI" id="CHEBI:30413"/>
    </cofactor>
</comment>
<sequence>MSSPATTQVFDIRKLFYLLTIDTAAEFNFGESTGFLYTHGSHTASTVIGSPAGFAEAFNTSEEFLLRRGLAQRFYWTINPSKFRDANAKVQEVVNHYVHLALQPKHASKAQQVGHGHRQWRYVFLEALVSGTDDPKLIRDNLLNVLLAGRDTTASLLSSVFYFLARNMWVWEKLRREVTGNEITHARVKHLTYLRYVLNETLRLLPPVPVNFRQALKDTFLPAGGGQTRNAAIYIEKGDIVGYNVYAMHRRTDIWGADVHTFRPERWAENPPRALEFLPFNGEQYALVEASYTTIRLLQKFDTLETVEVDQFAEPRLQPNLVLAHRDGVHVRLYSSTKAARERVA</sequence>
<evidence type="ECO:0008006" key="9">
    <source>
        <dbReference type="Google" id="ProtNLM"/>
    </source>
</evidence>
<dbReference type="Proteomes" id="UP001147747">
    <property type="component" value="Unassembled WGS sequence"/>
</dbReference>
<dbReference type="Pfam" id="PF00067">
    <property type="entry name" value="p450"/>
    <property type="match status" value="1"/>
</dbReference>
<gene>
    <name evidence="7" type="ORF">N7509_007487</name>
</gene>
<dbReference type="GO" id="GO:0004497">
    <property type="term" value="F:monooxygenase activity"/>
    <property type="evidence" value="ECO:0007669"/>
    <property type="project" value="UniProtKB-KW"/>
</dbReference>
<dbReference type="RefSeq" id="XP_056487675.1">
    <property type="nucleotide sequence ID" value="XM_056632124.1"/>
</dbReference>
<dbReference type="OrthoDB" id="1470350at2759"/>
<keyword evidence="6" id="KW-0503">Monooxygenase</keyword>
<dbReference type="GO" id="GO:0020037">
    <property type="term" value="F:heme binding"/>
    <property type="evidence" value="ECO:0007669"/>
    <property type="project" value="InterPro"/>
</dbReference>
<dbReference type="InterPro" id="IPR001128">
    <property type="entry name" value="Cyt_P450"/>
</dbReference>
<protein>
    <recommendedName>
        <fullName evidence="9">Cytochrome P450</fullName>
    </recommendedName>
</protein>
<proteinExistence type="inferred from homology"/>
<evidence type="ECO:0000313" key="8">
    <source>
        <dbReference type="Proteomes" id="UP001147747"/>
    </source>
</evidence>
<keyword evidence="4" id="KW-0560">Oxidoreductase</keyword>
<evidence type="ECO:0000256" key="5">
    <source>
        <dbReference type="ARBA" id="ARBA00023004"/>
    </source>
</evidence>
<evidence type="ECO:0000256" key="2">
    <source>
        <dbReference type="ARBA" id="ARBA00010617"/>
    </source>
</evidence>
<dbReference type="PANTHER" id="PTHR24287">
    <property type="entry name" value="P450, PUTATIVE (EUROFUNG)-RELATED"/>
    <property type="match status" value="1"/>
</dbReference>
<dbReference type="PANTHER" id="PTHR24287:SF18">
    <property type="entry name" value="CYTOCHROME P450 MONOOXYGENASE APDE-RELATED"/>
    <property type="match status" value="1"/>
</dbReference>
<dbReference type="InterPro" id="IPR036396">
    <property type="entry name" value="Cyt_P450_sf"/>
</dbReference>
<keyword evidence="3" id="KW-0479">Metal-binding</keyword>
<evidence type="ECO:0000313" key="7">
    <source>
        <dbReference type="EMBL" id="KAJ5391997.1"/>
    </source>
</evidence>
<dbReference type="AlphaFoldDB" id="A0A9W9VZ73"/>
<dbReference type="GO" id="GO:0005506">
    <property type="term" value="F:iron ion binding"/>
    <property type="evidence" value="ECO:0007669"/>
    <property type="project" value="InterPro"/>
</dbReference>
<keyword evidence="8" id="KW-1185">Reference proteome</keyword>
<evidence type="ECO:0000256" key="6">
    <source>
        <dbReference type="ARBA" id="ARBA00023033"/>
    </source>
</evidence>
<dbReference type="SUPFAM" id="SSF48264">
    <property type="entry name" value="Cytochrome P450"/>
    <property type="match status" value="1"/>
</dbReference>
<dbReference type="GeneID" id="81371104"/>
<dbReference type="GO" id="GO:0016705">
    <property type="term" value="F:oxidoreductase activity, acting on paired donors, with incorporation or reduction of molecular oxygen"/>
    <property type="evidence" value="ECO:0007669"/>
    <property type="project" value="InterPro"/>
</dbReference>
<dbReference type="GO" id="GO:0043386">
    <property type="term" value="P:mycotoxin biosynthetic process"/>
    <property type="evidence" value="ECO:0007669"/>
    <property type="project" value="UniProtKB-ARBA"/>
</dbReference>
<name>A0A9W9VZ73_9EURO</name>
<organism evidence="7 8">
    <name type="scientific">Penicillium cosmopolitanum</name>
    <dbReference type="NCBI Taxonomy" id="1131564"/>
    <lineage>
        <taxon>Eukaryota</taxon>
        <taxon>Fungi</taxon>
        <taxon>Dikarya</taxon>
        <taxon>Ascomycota</taxon>
        <taxon>Pezizomycotina</taxon>
        <taxon>Eurotiomycetes</taxon>
        <taxon>Eurotiomycetidae</taxon>
        <taxon>Eurotiales</taxon>
        <taxon>Aspergillaceae</taxon>
        <taxon>Penicillium</taxon>
    </lineage>
</organism>
<reference evidence="7" key="1">
    <citation type="submission" date="2022-12" db="EMBL/GenBank/DDBJ databases">
        <authorList>
            <person name="Petersen C."/>
        </authorList>
    </citation>
    <scope>NUCLEOTIDE SEQUENCE</scope>
    <source>
        <strain evidence="7">IBT 29677</strain>
    </source>
</reference>
<dbReference type="Gene3D" id="1.10.630.10">
    <property type="entry name" value="Cytochrome P450"/>
    <property type="match status" value="1"/>
</dbReference>
<evidence type="ECO:0000256" key="4">
    <source>
        <dbReference type="ARBA" id="ARBA00023002"/>
    </source>
</evidence>
<reference evidence="7" key="2">
    <citation type="journal article" date="2023" name="IMA Fungus">
        <title>Comparative genomic study of the Penicillium genus elucidates a diverse pangenome and 15 lateral gene transfer events.</title>
        <authorList>
            <person name="Petersen C."/>
            <person name="Sorensen T."/>
            <person name="Nielsen M.R."/>
            <person name="Sondergaard T.E."/>
            <person name="Sorensen J.L."/>
            <person name="Fitzpatrick D.A."/>
            <person name="Frisvad J.C."/>
            <person name="Nielsen K.L."/>
        </authorList>
    </citation>
    <scope>NUCLEOTIDE SEQUENCE</scope>
    <source>
        <strain evidence="7">IBT 29677</strain>
    </source>
</reference>
<evidence type="ECO:0000256" key="1">
    <source>
        <dbReference type="ARBA" id="ARBA00001971"/>
    </source>
</evidence>
<comment type="similarity">
    <text evidence="2">Belongs to the cytochrome P450 family.</text>
</comment>
<comment type="caution">
    <text evidence="7">The sequence shown here is derived from an EMBL/GenBank/DDBJ whole genome shotgun (WGS) entry which is preliminary data.</text>
</comment>